<dbReference type="Proteomes" id="UP000266861">
    <property type="component" value="Unassembled WGS sequence"/>
</dbReference>
<name>A0A397G8B4_9GLOM</name>
<feature type="compositionally biased region" description="Basic and acidic residues" evidence="1">
    <location>
        <begin position="47"/>
        <end position="66"/>
    </location>
</feature>
<sequence>MSQNNKYHSIDQNEKHSPEKNPEPHSRSNVKEKIQGAIHVTAQKLNLEPRERNPEAAHQDAKTNPE</sequence>
<gene>
    <name evidence="2" type="ORF">Glove_669g5</name>
</gene>
<dbReference type="AlphaFoldDB" id="A0A397G8B4"/>
<evidence type="ECO:0000313" key="2">
    <source>
        <dbReference type="EMBL" id="RHZ45566.1"/>
    </source>
</evidence>
<accession>A0A397G8B4</accession>
<proteinExistence type="predicted"/>
<keyword evidence="3" id="KW-1185">Reference proteome</keyword>
<dbReference type="OrthoDB" id="2344076at2759"/>
<reference evidence="2 3" key="1">
    <citation type="submission" date="2018-08" db="EMBL/GenBank/DDBJ databases">
        <title>Genome and evolution of the arbuscular mycorrhizal fungus Diversispora epigaea (formerly Glomus versiforme) and its bacterial endosymbionts.</title>
        <authorList>
            <person name="Sun X."/>
            <person name="Fei Z."/>
            <person name="Harrison M."/>
        </authorList>
    </citation>
    <scope>NUCLEOTIDE SEQUENCE [LARGE SCALE GENOMIC DNA]</scope>
    <source>
        <strain evidence="2 3">IT104</strain>
    </source>
</reference>
<protein>
    <submittedName>
        <fullName evidence="2">Uncharacterized protein</fullName>
    </submittedName>
</protein>
<dbReference type="EMBL" id="PQFF01000544">
    <property type="protein sequence ID" value="RHZ45566.1"/>
    <property type="molecule type" value="Genomic_DNA"/>
</dbReference>
<feature type="compositionally biased region" description="Basic and acidic residues" evidence="1">
    <location>
        <begin position="8"/>
        <end position="34"/>
    </location>
</feature>
<organism evidence="2 3">
    <name type="scientific">Diversispora epigaea</name>
    <dbReference type="NCBI Taxonomy" id="1348612"/>
    <lineage>
        <taxon>Eukaryota</taxon>
        <taxon>Fungi</taxon>
        <taxon>Fungi incertae sedis</taxon>
        <taxon>Mucoromycota</taxon>
        <taxon>Glomeromycotina</taxon>
        <taxon>Glomeromycetes</taxon>
        <taxon>Diversisporales</taxon>
        <taxon>Diversisporaceae</taxon>
        <taxon>Diversispora</taxon>
    </lineage>
</organism>
<evidence type="ECO:0000256" key="1">
    <source>
        <dbReference type="SAM" id="MobiDB-lite"/>
    </source>
</evidence>
<feature type="region of interest" description="Disordered" evidence="1">
    <location>
        <begin position="1"/>
        <end position="66"/>
    </location>
</feature>
<evidence type="ECO:0000313" key="3">
    <source>
        <dbReference type="Proteomes" id="UP000266861"/>
    </source>
</evidence>
<comment type="caution">
    <text evidence="2">The sequence shown here is derived from an EMBL/GenBank/DDBJ whole genome shotgun (WGS) entry which is preliminary data.</text>
</comment>